<evidence type="ECO:0000256" key="1">
    <source>
        <dbReference type="ARBA" id="ARBA00008396"/>
    </source>
</evidence>
<evidence type="ECO:0000256" key="5">
    <source>
        <dbReference type="SAM" id="MobiDB-lite"/>
    </source>
</evidence>
<dbReference type="GO" id="GO:0034605">
    <property type="term" value="P:cellular response to heat"/>
    <property type="evidence" value="ECO:0007669"/>
    <property type="project" value="InterPro"/>
</dbReference>
<feature type="region of interest" description="Disordered" evidence="5">
    <location>
        <begin position="97"/>
        <end position="128"/>
    </location>
</feature>
<dbReference type="NCBIfam" id="NF007673">
    <property type="entry name" value="PRK10348.1"/>
    <property type="match status" value="1"/>
</dbReference>
<dbReference type="PROSITE" id="PS50889">
    <property type="entry name" value="S4"/>
    <property type="match status" value="1"/>
</dbReference>
<dbReference type="OrthoDB" id="9797176at2"/>
<evidence type="ECO:0000256" key="2">
    <source>
        <dbReference type="ARBA" id="ARBA00022884"/>
    </source>
</evidence>
<evidence type="ECO:0000259" key="6">
    <source>
        <dbReference type="SMART" id="SM00363"/>
    </source>
</evidence>
<dbReference type="eggNOG" id="COG1188">
    <property type="taxonomic scope" value="Bacteria"/>
</dbReference>
<dbReference type="CDD" id="cd00165">
    <property type="entry name" value="S4"/>
    <property type="match status" value="1"/>
</dbReference>
<evidence type="ECO:0000313" key="8">
    <source>
        <dbReference type="Proteomes" id="UP000053784"/>
    </source>
</evidence>
<organism evidence="7 8">
    <name type="scientific">Candidatus Photodesmus blepharonis</name>
    <dbReference type="NCBI Taxonomy" id="1179155"/>
    <lineage>
        <taxon>Bacteria</taxon>
        <taxon>Pseudomonadati</taxon>
        <taxon>Pseudomonadota</taxon>
        <taxon>Gammaproteobacteria</taxon>
        <taxon>Vibrionales</taxon>
        <taxon>Vibrionaceae</taxon>
        <taxon>Candidatus Photodesmus</taxon>
    </lineage>
</organism>
<dbReference type="SMART" id="SM00363">
    <property type="entry name" value="S4"/>
    <property type="match status" value="1"/>
</dbReference>
<dbReference type="GO" id="GO:0003727">
    <property type="term" value="F:single-stranded RNA binding"/>
    <property type="evidence" value="ECO:0007669"/>
    <property type="project" value="InterPro"/>
</dbReference>
<evidence type="ECO:0000313" key="7">
    <source>
        <dbReference type="EMBL" id="KEY91373.1"/>
    </source>
</evidence>
<dbReference type="RefSeq" id="WP_034413783.1">
    <property type="nucleotide sequence ID" value="NZ_JGVK01000011.1"/>
</dbReference>
<dbReference type="AlphaFoldDB" id="A0A084CNJ4"/>
<comment type="caution">
    <text evidence="7">The sequence shown here is derived from an EMBL/GenBank/DDBJ whole genome shotgun (WGS) entry which is preliminary data.</text>
</comment>
<dbReference type="GO" id="GO:0003677">
    <property type="term" value="F:DNA binding"/>
    <property type="evidence" value="ECO:0007669"/>
    <property type="project" value="UniProtKB-KW"/>
</dbReference>
<name>A0A084CNJ4_9GAMM</name>
<proteinExistence type="inferred from homology"/>
<dbReference type="InterPro" id="IPR036986">
    <property type="entry name" value="S4_RNA-bd_sf"/>
</dbReference>
<dbReference type="InterPro" id="IPR025708">
    <property type="entry name" value="HSP15"/>
</dbReference>
<protein>
    <recommendedName>
        <fullName evidence="4">Heat shock protein 15</fullName>
    </recommendedName>
</protein>
<dbReference type="InterPro" id="IPR002942">
    <property type="entry name" value="S4_RNA-bd"/>
</dbReference>
<keyword evidence="8" id="KW-1185">Reference proteome</keyword>
<keyword evidence="2 4" id="KW-0694">RNA-binding</keyword>
<dbReference type="PIRSF" id="PIRSF016821">
    <property type="entry name" value="HSP15"/>
    <property type="match status" value="1"/>
</dbReference>
<reference evidence="7 8" key="1">
    <citation type="submission" date="2014-03" db="EMBL/GenBank/DDBJ databases">
        <title>Selection and divergence in the genomes of co-occurring obligate luminous symbionts with specific hosts.</title>
        <authorList>
            <person name="Hendry T.A."/>
            <person name="de Wet J.R."/>
            <person name="Dunlap P.V."/>
        </authorList>
    </citation>
    <scope>NUCLEOTIDE SEQUENCE [LARGE SCALE GENOMIC DNA]</scope>
    <source>
        <strain evidence="7 8">Ppalp.1</strain>
    </source>
</reference>
<comment type="similarity">
    <text evidence="1 4">Belongs to the HSP15 family.</text>
</comment>
<dbReference type="GO" id="GO:0043023">
    <property type="term" value="F:ribosomal large subunit binding"/>
    <property type="evidence" value="ECO:0007669"/>
    <property type="project" value="InterPro"/>
</dbReference>
<evidence type="ECO:0000256" key="4">
    <source>
        <dbReference type="PIRNR" id="PIRNR016821"/>
    </source>
</evidence>
<keyword evidence="7" id="KW-0346">Stress response</keyword>
<keyword evidence="3 4" id="KW-0238">DNA-binding</keyword>
<accession>A0A084CNJ4</accession>
<dbReference type="STRING" id="1179155.CF67_19007"/>
<dbReference type="Gene3D" id="3.10.290.10">
    <property type="entry name" value="RNA-binding S4 domain"/>
    <property type="match status" value="1"/>
</dbReference>
<dbReference type="Proteomes" id="UP000053784">
    <property type="component" value="Unassembled WGS sequence"/>
</dbReference>
<gene>
    <name evidence="7" type="primary">hslR</name>
    <name evidence="7" type="ORF">CF67_19007</name>
</gene>
<dbReference type="SUPFAM" id="SSF55174">
    <property type="entry name" value="Alpha-L RNA-binding motif"/>
    <property type="match status" value="1"/>
</dbReference>
<evidence type="ECO:0000256" key="3">
    <source>
        <dbReference type="ARBA" id="ARBA00023125"/>
    </source>
</evidence>
<sequence length="128" mass="14949">MVSNTVRLDKWLWAARFYRTRTIARNMINSGKVHYNSQRSKASKTMEIGSIITLKQGNTEKTVVVKALSSQRRGAQEALTLYSEVFDNLAKRKNNSLQRKFHTYSSSNSERRPNKKQRRDIIRLKKCQ</sequence>
<dbReference type="Pfam" id="PF01479">
    <property type="entry name" value="S4"/>
    <property type="match status" value="1"/>
</dbReference>
<feature type="domain" description="RNA-binding S4" evidence="6">
    <location>
        <begin position="6"/>
        <end position="69"/>
    </location>
</feature>
<dbReference type="EMBL" id="JGVK01000011">
    <property type="protein sequence ID" value="KEY91373.1"/>
    <property type="molecule type" value="Genomic_DNA"/>
</dbReference>
<feature type="compositionally biased region" description="Basic and acidic residues" evidence="5">
    <location>
        <begin position="119"/>
        <end position="128"/>
    </location>
</feature>